<proteinExistence type="predicted"/>
<comment type="caution">
    <text evidence="3">The sequence shown here is derived from an EMBL/GenBank/DDBJ whole genome shotgun (WGS) entry which is preliminary data.</text>
</comment>
<evidence type="ECO:0000256" key="1">
    <source>
        <dbReference type="SAM" id="SignalP"/>
    </source>
</evidence>
<dbReference type="SUPFAM" id="SSF47203">
    <property type="entry name" value="Acyl-CoA dehydrogenase C-terminal domain-like"/>
    <property type="match status" value="1"/>
</dbReference>
<evidence type="ECO:0000313" key="3">
    <source>
        <dbReference type="EMBL" id="GMF27784.1"/>
    </source>
</evidence>
<organism evidence="3 4">
    <name type="scientific">Phytophthora lilii</name>
    <dbReference type="NCBI Taxonomy" id="2077276"/>
    <lineage>
        <taxon>Eukaryota</taxon>
        <taxon>Sar</taxon>
        <taxon>Stramenopiles</taxon>
        <taxon>Oomycota</taxon>
        <taxon>Peronosporomycetes</taxon>
        <taxon>Peronosporales</taxon>
        <taxon>Peronosporaceae</taxon>
        <taxon>Phytophthora</taxon>
    </lineage>
</organism>
<evidence type="ECO:0000259" key="2">
    <source>
        <dbReference type="Pfam" id="PF22924"/>
    </source>
</evidence>
<dbReference type="SUPFAM" id="SSF56645">
    <property type="entry name" value="Acyl-CoA dehydrogenase NM domain-like"/>
    <property type="match status" value="1"/>
</dbReference>
<dbReference type="InterPro" id="IPR046373">
    <property type="entry name" value="Acyl-CoA_Oxase/DH_mid-dom_sf"/>
</dbReference>
<dbReference type="Gene3D" id="1.20.140.10">
    <property type="entry name" value="Butyryl-CoA Dehydrogenase, subunit A, domain 3"/>
    <property type="match status" value="1"/>
</dbReference>
<dbReference type="InterPro" id="IPR055060">
    <property type="entry name" value="ACOX_C_alpha1"/>
</dbReference>
<protein>
    <submittedName>
        <fullName evidence="3">Unnamed protein product</fullName>
    </submittedName>
</protein>
<dbReference type="Proteomes" id="UP001165083">
    <property type="component" value="Unassembled WGS sequence"/>
</dbReference>
<sequence length="263" mass="29353">MKWWPGALARTANFGVVYARLLLHGKDYGVHNFMVQLRDLETHDAMPGVTLGDIGPKIGFNNVDNGYCKFNRVRIPRHNMGMRFATVTREGKYVKNSGVPQEVLYFTMLQTRMVFIRSAGINLAKACTITIRYSAVRQQGYDANNPKSKEELSVLDYQTQQYRLFPLLAAAYAIACGGHGYLLSSGKSTPLLKKLIFHQNAHTTFVCLTGLPVGFRVYEATPKNDVQELIFCLVLHSDSAGRRRTNCYHGRGQSGAFCAGLCC</sequence>
<dbReference type="InterPro" id="IPR009100">
    <property type="entry name" value="AcylCoA_DH/oxidase_NM_dom_sf"/>
</dbReference>
<dbReference type="Pfam" id="PF22924">
    <property type="entry name" value="ACOX_C_alpha1"/>
    <property type="match status" value="1"/>
</dbReference>
<dbReference type="Gene3D" id="2.40.110.10">
    <property type="entry name" value="Butyryl-CoA Dehydrogenase, subunit A, domain 2"/>
    <property type="match status" value="1"/>
</dbReference>
<dbReference type="InterPro" id="IPR036250">
    <property type="entry name" value="AcylCo_DH-like_C"/>
</dbReference>
<dbReference type="AlphaFoldDB" id="A0A9W6X256"/>
<dbReference type="PANTHER" id="PTHR10909">
    <property type="entry name" value="ELECTRON TRANSPORT OXIDOREDUCTASE"/>
    <property type="match status" value="1"/>
</dbReference>
<dbReference type="GO" id="GO:0003997">
    <property type="term" value="F:acyl-CoA oxidase activity"/>
    <property type="evidence" value="ECO:0007669"/>
    <property type="project" value="InterPro"/>
</dbReference>
<dbReference type="FunFam" id="2.40.110.10:FF:000075">
    <property type="entry name" value="Acyl-coenzyme A oxidase"/>
    <property type="match status" value="1"/>
</dbReference>
<feature type="domain" description="Acyl-CoA oxidase C-alpha1" evidence="2">
    <location>
        <begin position="105"/>
        <end position="174"/>
    </location>
</feature>
<dbReference type="OrthoDB" id="538336at2759"/>
<dbReference type="GO" id="GO:0055088">
    <property type="term" value="P:lipid homeostasis"/>
    <property type="evidence" value="ECO:0007669"/>
    <property type="project" value="TreeGrafter"/>
</dbReference>
<dbReference type="PANTHER" id="PTHR10909:SF250">
    <property type="entry name" value="PEROXISOMAL ACYL-COENZYME A OXIDASE 1"/>
    <property type="match status" value="1"/>
</dbReference>
<feature type="signal peptide" evidence="1">
    <location>
        <begin position="1"/>
        <end position="19"/>
    </location>
</feature>
<dbReference type="EMBL" id="BSXW01000675">
    <property type="protein sequence ID" value="GMF27784.1"/>
    <property type="molecule type" value="Genomic_DNA"/>
</dbReference>
<dbReference type="GO" id="GO:0005777">
    <property type="term" value="C:peroxisome"/>
    <property type="evidence" value="ECO:0007669"/>
    <property type="project" value="InterPro"/>
</dbReference>
<feature type="chain" id="PRO_5040982872" evidence="1">
    <location>
        <begin position="20"/>
        <end position="263"/>
    </location>
</feature>
<keyword evidence="1" id="KW-0732">Signal</keyword>
<evidence type="ECO:0000313" key="4">
    <source>
        <dbReference type="Proteomes" id="UP001165083"/>
    </source>
</evidence>
<name>A0A9W6X256_9STRA</name>
<dbReference type="GO" id="GO:0033540">
    <property type="term" value="P:fatty acid beta-oxidation using acyl-CoA oxidase"/>
    <property type="evidence" value="ECO:0007669"/>
    <property type="project" value="TreeGrafter"/>
</dbReference>
<keyword evidence="4" id="KW-1185">Reference proteome</keyword>
<dbReference type="GO" id="GO:0071949">
    <property type="term" value="F:FAD binding"/>
    <property type="evidence" value="ECO:0007669"/>
    <property type="project" value="InterPro"/>
</dbReference>
<reference evidence="3" key="1">
    <citation type="submission" date="2023-04" db="EMBL/GenBank/DDBJ databases">
        <title>Phytophthora lilii NBRC 32176.</title>
        <authorList>
            <person name="Ichikawa N."/>
            <person name="Sato H."/>
            <person name="Tonouchi N."/>
        </authorList>
    </citation>
    <scope>NUCLEOTIDE SEQUENCE</scope>
    <source>
        <strain evidence="3">NBRC 32176</strain>
    </source>
</reference>
<accession>A0A9W6X256</accession>
<dbReference type="GO" id="GO:0005504">
    <property type="term" value="F:fatty acid binding"/>
    <property type="evidence" value="ECO:0007669"/>
    <property type="project" value="TreeGrafter"/>
</dbReference>
<gene>
    <name evidence="3" type="ORF">Plil01_001165700</name>
</gene>
<dbReference type="InterPro" id="IPR012258">
    <property type="entry name" value="Acyl-CoA_oxidase"/>
</dbReference>